<reference evidence="2" key="1">
    <citation type="submission" date="2022-11" db="UniProtKB">
        <authorList>
            <consortium name="WormBaseParasite"/>
        </authorList>
    </citation>
    <scope>IDENTIFICATION</scope>
</reference>
<sequence>MALRAKDVGGEFFTPREYQVELFEHSIDKDSIILLPTGTGKTYIAVMLIKHMAPYLGPKKKTAVFIVNKKDDLPRFLGLTACALNGKVVPEKLSQTLNHLEIAIGAKVITSSAYLQNAKYANRPKECVFYCNDNSYDKINLTPLKEFEEFCSILGDFTEGLDIDPRSMIKLNIRRVVNVLEDCGVFCSYQVAKGSCRIFQKAMEQDHLPEKQFIAISSAYYAFQTFCVPLNEMIGKCSTYDEILPYLSPRVITIIEILETFYRRQTNNQQQMSALVFVEKRATAISLCLLLRQLAKSTPKYNFIKADYAIGNASGGERIEDDENRGMDRRFHEAVANFRNGTTNVMIATQILEEGIDIRTCNLVIRANVPSNFTSYIHSRGRARFAPSMYAVIVSQNEKTEVLYNLNVFKRNERLLIERMYAFRNTVPERADRCLDIHPDDLAPSYSTPSGATVTLSTAIALVNRYCARLPSDVFTRLAVKTKTHRVSGGYFSELLFPINSPVKEVIKGKVCPAIKLAEMTVALEACKILHQREELDDNLVPLTKDKVASMLELSDEFGDFASNVPRETGSAKKRRLYPRRVAKALNNVLPQPGQAFYVYLIELDLVEPITEQSNPKKRKIINPKDTPYIFGLCTKSKLPKIPAFPVYQRQGKILANIILHSKQFTLNENELELVKTFHSYIFEEILGMKNEMHFQPEIASFSTLLIPLKRSQKEINFEIDFDVLRETVKGFPPRPSDEERKKFEYAPERYHDAVVKPWYRPNEREAYYIGEIKTGFYPSSSFADPKFETFNEYFAEKYGLEVYNQEQQLLDVDNTSNRMNLLLPRVTQQRAIRRANDHSQKQFMIPELVSIHPMPASFWIMVIELPTILFRMNCLLLADEFRSKVASAALSIEPEPIESFTWPQLQYPIPANNVLSVKNLEQLKRVNAEDDQIEDEIKKNKVEEKAASSSDEIPMDFQIGVWDPTLGDKFRDTPLNTPEEADIKKPQITPVDDDLSSDDEQWTQVNIDVVDFGTENVYPVTTNLNIDNCPVLGWDDVSVPEAQAASQAQIAISSTSGINVSALLHDIESITPGQPVRRTRLQARDMGANAVDMMDENDRIAKVIKQINKDEEDTLNIYMDKLPEQIVTESDLAFVQVSKEEMLDEENIMNEEALKENIKFFNEKPICERINVPQFPEFMESWFFPDKTNFNPYGVPPTLLLQALTTSSASDGFNLERLETIGDSFLKLSVTNYLYQNLPHQHEGNLSFIRSREVSNANLFHLGKTKGIPCLMECSKFEPSVNWLPPGYGTIGSTFEPQMNDGDDEENNDEANGWGVRNENEVKSIDGVETIYLNESKGDDLLPYSYNYLSQQYISDKAIADCVEALIGAHLTALGPSKTLDFMKWLGIKVLTEKPKPKSETLSGPHNIAIHQMNVTQIYNDTRFHKLEERIGYTFRDRSFLVQAFTHASYTYNRVTGCYQRLEFLGDAVLDYLITRYLFEHRTIYSPGVLTDLRSALVNNVIFASLAVKHNMQQYLLVTAPPLISMIERFVELHKQKGEVNFNDDMFMVTEDEVIEGAEEDVEVPKALGDIFESLAGAIYLDCDMDLRIVWRVFYDIMKDTIERCCRNPPQSPIRELFEMKSHKVRFTIAKTTAAKNALRYLRSLDANKEQEQKS</sequence>
<name>A0AC34GVU1_9BILA</name>
<accession>A0AC34GVU1</accession>
<evidence type="ECO:0000313" key="2">
    <source>
        <dbReference type="WBParaSite" id="ES5_v2.g8744.t1"/>
    </source>
</evidence>
<dbReference type="WBParaSite" id="ES5_v2.g8744.t1">
    <property type="protein sequence ID" value="ES5_v2.g8744.t1"/>
    <property type="gene ID" value="ES5_v2.g8744"/>
</dbReference>
<evidence type="ECO:0000313" key="1">
    <source>
        <dbReference type="Proteomes" id="UP000887579"/>
    </source>
</evidence>
<organism evidence="1 2">
    <name type="scientific">Panagrolaimus sp. ES5</name>
    <dbReference type="NCBI Taxonomy" id="591445"/>
    <lineage>
        <taxon>Eukaryota</taxon>
        <taxon>Metazoa</taxon>
        <taxon>Ecdysozoa</taxon>
        <taxon>Nematoda</taxon>
        <taxon>Chromadorea</taxon>
        <taxon>Rhabditida</taxon>
        <taxon>Tylenchina</taxon>
        <taxon>Panagrolaimomorpha</taxon>
        <taxon>Panagrolaimoidea</taxon>
        <taxon>Panagrolaimidae</taxon>
        <taxon>Panagrolaimus</taxon>
    </lineage>
</organism>
<dbReference type="Proteomes" id="UP000887579">
    <property type="component" value="Unplaced"/>
</dbReference>
<proteinExistence type="predicted"/>
<protein>
    <submittedName>
        <fullName evidence="2">Uncharacterized protein</fullName>
    </submittedName>
</protein>